<comment type="similarity">
    <text evidence="7">Belongs to the binding-protein-dependent transport system permease family.</text>
</comment>
<dbReference type="RefSeq" id="WP_129619149.1">
    <property type="nucleotide sequence ID" value="NZ_LR214940.1"/>
</dbReference>
<accession>A0A448ZWX1</accession>
<dbReference type="Pfam" id="PF00528">
    <property type="entry name" value="BPD_transp_1"/>
    <property type="match status" value="1"/>
</dbReference>
<dbReference type="SUPFAM" id="SSF161098">
    <property type="entry name" value="MetI-like"/>
    <property type="match status" value="1"/>
</dbReference>
<evidence type="ECO:0000313" key="9">
    <source>
        <dbReference type="EMBL" id="VEU55758.1"/>
    </source>
</evidence>
<dbReference type="AlphaFoldDB" id="A0A448ZWX1"/>
<feature type="transmembrane region" description="Helical" evidence="7">
    <location>
        <begin position="300"/>
        <end position="326"/>
    </location>
</feature>
<feature type="transmembrane region" description="Helical" evidence="7">
    <location>
        <begin position="233"/>
        <end position="257"/>
    </location>
</feature>
<dbReference type="OrthoDB" id="397301at2"/>
<dbReference type="GO" id="GO:0005886">
    <property type="term" value="C:plasma membrane"/>
    <property type="evidence" value="ECO:0007669"/>
    <property type="project" value="UniProtKB-SubCell"/>
</dbReference>
<keyword evidence="2 7" id="KW-0813">Transport</keyword>
<keyword evidence="5 7" id="KW-1133">Transmembrane helix</keyword>
<keyword evidence="10" id="KW-1185">Reference proteome</keyword>
<name>A0A448ZWX1_METOS</name>
<feature type="domain" description="ABC transmembrane type-1" evidence="8">
    <location>
        <begin position="183"/>
        <end position="373"/>
    </location>
</feature>
<dbReference type="Gene3D" id="1.10.3720.10">
    <property type="entry name" value="MetI-like"/>
    <property type="match status" value="1"/>
</dbReference>
<evidence type="ECO:0000256" key="2">
    <source>
        <dbReference type="ARBA" id="ARBA00022448"/>
    </source>
</evidence>
<evidence type="ECO:0000256" key="4">
    <source>
        <dbReference type="ARBA" id="ARBA00022692"/>
    </source>
</evidence>
<dbReference type="PROSITE" id="PS50928">
    <property type="entry name" value="ABC_TM1"/>
    <property type="match status" value="1"/>
</dbReference>
<evidence type="ECO:0000256" key="6">
    <source>
        <dbReference type="ARBA" id="ARBA00023136"/>
    </source>
</evidence>
<proteinExistence type="inferred from homology"/>
<dbReference type="InterPro" id="IPR050366">
    <property type="entry name" value="BP-dependent_transpt_permease"/>
</dbReference>
<dbReference type="EMBL" id="LR214940">
    <property type="protein sequence ID" value="VEU55758.1"/>
    <property type="molecule type" value="Genomic_DNA"/>
</dbReference>
<organism evidence="9 10">
    <name type="scientific">Metamycoplasma orale</name>
    <name type="common">Mycoplasma orale</name>
    <dbReference type="NCBI Taxonomy" id="2121"/>
    <lineage>
        <taxon>Bacteria</taxon>
        <taxon>Bacillati</taxon>
        <taxon>Mycoplasmatota</taxon>
        <taxon>Mycoplasmoidales</taxon>
        <taxon>Metamycoplasmataceae</taxon>
        <taxon>Metamycoplasma</taxon>
    </lineage>
</organism>
<dbReference type="CDD" id="cd06261">
    <property type="entry name" value="TM_PBP2"/>
    <property type="match status" value="1"/>
</dbReference>
<dbReference type="Proteomes" id="UP000290482">
    <property type="component" value="Chromosome"/>
</dbReference>
<evidence type="ECO:0000256" key="3">
    <source>
        <dbReference type="ARBA" id="ARBA00022475"/>
    </source>
</evidence>
<evidence type="ECO:0000256" key="1">
    <source>
        <dbReference type="ARBA" id="ARBA00004651"/>
    </source>
</evidence>
<feature type="transmembrane region" description="Helical" evidence="7">
    <location>
        <begin position="184"/>
        <end position="208"/>
    </location>
</feature>
<dbReference type="PANTHER" id="PTHR43386:SF1">
    <property type="entry name" value="D,D-DIPEPTIDE TRANSPORT SYSTEM PERMEASE PROTEIN DDPC-RELATED"/>
    <property type="match status" value="1"/>
</dbReference>
<dbReference type="GO" id="GO:0055085">
    <property type="term" value="P:transmembrane transport"/>
    <property type="evidence" value="ECO:0007669"/>
    <property type="project" value="InterPro"/>
</dbReference>
<evidence type="ECO:0000259" key="8">
    <source>
        <dbReference type="PROSITE" id="PS50928"/>
    </source>
</evidence>
<feature type="transmembrane region" description="Helical" evidence="7">
    <location>
        <begin position="353"/>
        <end position="373"/>
    </location>
</feature>
<dbReference type="InterPro" id="IPR035906">
    <property type="entry name" value="MetI-like_sf"/>
</dbReference>
<keyword evidence="4 7" id="KW-0812">Transmembrane</keyword>
<gene>
    <name evidence="9" type="primary">gsiD_2</name>
    <name evidence="9" type="ORF">NCTC10112_00399</name>
</gene>
<dbReference type="KEGG" id="mob:NCTC10112_00399"/>
<protein>
    <submittedName>
        <fullName evidence="9">Glutathione transport system permease protein gsiD</fullName>
    </submittedName>
</protein>
<dbReference type="InterPro" id="IPR000515">
    <property type="entry name" value="MetI-like"/>
</dbReference>
<feature type="transmembrane region" description="Helical" evidence="7">
    <location>
        <begin position="44"/>
        <end position="64"/>
    </location>
</feature>
<evidence type="ECO:0000256" key="7">
    <source>
        <dbReference type="RuleBase" id="RU363032"/>
    </source>
</evidence>
<keyword evidence="6 7" id="KW-0472">Membrane</keyword>
<evidence type="ECO:0000313" key="10">
    <source>
        <dbReference type="Proteomes" id="UP000290482"/>
    </source>
</evidence>
<reference evidence="9 10" key="1">
    <citation type="submission" date="2019-01" db="EMBL/GenBank/DDBJ databases">
        <authorList>
            <consortium name="Pathogen Informatics"/>
        </authorList>
    </citation>
    <scope>NUCLEOTIDE SEQUENCE [LARGE SCALE GENOMIC DNA]</scope>
    <source>
        <strain evidence="9 10">NCTC10112</strain>
    </source>
</reference>
<keyword evidence="3" id="KW-1003">Cell membrane</keyword>
<sequence>MHNNINESLLKFASNKKNESIESAHYISTTKLYWKRFFSKKSNIFALAFFGIVLLTFLIMLAFVKYSPTKPLSNINFVRNLPIAANSIVIRSFEKGKELDFIREIANLENLDSSQIFQIFYDSALDSGGELTVTSDIVFLQYNPYDFLKALSKYTDLKLNIRPLILGSNANGIDIYSRTLISMLYTFSVILIAIFINLFIGFSLGALYSLNSNKWYTKLIDSVANILNAIPEVIWIFVFSIFIGTNWWQILITLILCSWTQFYEISKHEINELKSEEFILASESIGLNKIQIVYRHLFKLVLPSLIILIGSRLSTLILCLSSLAFLEFLSETNNLNIGTIFKEALSSLTINPFYIVTTTILIIGFCASLKLFYNALSATYNPQI</sequence>
<evidence type="ECO:0000256" key="5">
    <source>
        <dbReference type="ARBA" id="ARBA00022989"/>
    </source>
</evidence>
<comment type="subcellular location">
    <subcellularLocation>
        <location evidence="1 7">Cell membrane</location>
        <topology evidence="1 7">Multi-pass membrane protein</topology>
    </subcellularLocation>
</comment>
<dbReference type="PANTHER" id="PTHR43386">
    <property type="entry name" value="OLIGOPEPTIDE TRANSPORT SYSTEM PERMEASE PROTEIN APPC"/>
    <property type="match status" value="1"/>
</dbReference>